<evidence type="ECO:0000313" key="2">
    <source>
        <dbReference type="EMBL" id="UEM14654.1"/>
    </source>
</evidence>
<name>A0A939M2I5_9BRAD</name>
<dbReference type="RefSeq" id="WP_208084750.1">
    <property type="nucleotide sequence ID" value="NZ_CP086136.1"/>
</dbReference>
<protein>
    <submittedName>
        <fullName evidence="1">Uncharacterized protein</fullName>
    </submittedName>
</protein>
<dbReference type="EMBL" id="CP086136">
    <property type="protein sequence ID" value="UEM14654.1"/>
    <property type="molecule type" value="Genomic_DNA"/>
</dbReference>
<reference evidence="2 3" key="2">
    <citation type="journal article" date="2022" name="Int. J. Syst. Evol. Microbiol.">
        <title>Strains of Bradyrhizobium barranii sp. nov. associated with legumes native to Canada are symbionts of soybeans and belong to different subspecies (subsp. barranii subsp. nov. and subsp. apii subsp. nov.) and symbiovars (sv. glycinearum and sv. septentrionale).</title>
        <authorList>
            <person name="Bromfield E.S.P."/>
            <person name="Cloutier S."/>
            <person name="Wasai-Hara S."/>
            <person name="Minamisawa K."/>
        </authorList>
    </citation>
    <scope>NUCLEOTIDE SEQUENCE [LARGE SCALE GENOMIC DNA]</scope>
    <source>
        <strain evidence="2 3">144S4</strain>
    </source>
</reference>
<proteinExistence type="predicted"/>
<dbReference type="KEGG" id="bban:J4G43_010640"/>
<dbReference type="AlphaFoldDB" id="A0A939M2I5"/>
<reference evidence="1" key="1">
    <citation type="submission" date="2021-03" db="EMBL/GenBank/DDBJ databases">
        <title>Whole Genome Sequence of Bradyrhizobium sp. Strain 144S4.</title>
        <authorList>
            <person name="Bromfield E.S.P."/>
            <person name="Cloutier S."/>
        </authorList>
    </citation>
    <scope>NUCLEOTIDE SEQUENCE [LARGE SCALE GENOMIC DNA]</scope>
    <source>
        <strain evidence="1">144S4</strain>
    </source>
</reference>
<evidence type="ECO:0000313" key="3">
    <source>
        <dbReference type="Proteomes" id="UP000664702"/>
    </source>
</evidence>
<accession>A0A939M2I5</accession>
<sequence>MQVYFSHSYRDVAVNGYFIDKFANEDLPLRADQKTDIWCVAKLERYLSEMGGFISVIPCRPTDADLGGYSPYIGRELDLARRARVPRLLFVDERVLRHHQLEFPEDAVSFKADEPAEAAGQHDEAIRAFRLALETTVRPERQLSKEAIVVAAGTGTLRDAARDVVEILRRHNFRVTPLIGKFNDRGLDDIRLLEAIWRSELCIFLLGERLSDTHLALALAHAHCIPSIRLQHSPTADQCAPTISGTIHWRDRGEMLVELERQVSSYREGLVRPVEIAQGLGATDAARAIGTMRWRHRPENLWDVDDGGAILSHVRPDLAFIQDEVNRARRAYGASFANARGREAMMQICRHIYDGIRRHRFGFELEPKGPEPSVQIVRSPLQIETHRTANCLDLACLFASLIEAAGQAPIIVIVDGDGFAHALVGARGFSEPAWRNSQLGDLRRALSLGDALFFEPTGAVEADAPVADELEQDRCDKLLDFATARLAAERTIKRDDIRVRHVVDILYLRQRQS</sequence>
<dbReference type="EMBL" id="JAGEMI010000001">
    <property type="protein sequence ID" value="MBO1861779.1"/>
    <property type="molecule type" value="Genomic_DNA"/>
</dbReference>
<organism evidence="1">
    <name type="scientific">Bradyrhizobium barranii subsp. barranii</name>
    <dbReference type="NCBI Taxonomy" id="2823807"/>
    <lineage>
        <taxon>Bacteria</taxon>
        <taxon>Pseudomonadati</taxon>
        <taxon>Pseudomonadota</taxon>
        <taxon>Alphaproteobacteria</taxon>
        <taxon>Hyphomicrobiales</taxon>
        <taxon>Nitrobacteraceae</taxon>
        <taxon>Bradyrhizobium</taxon>
        <taxon>Bradyrhizobium barranii</taxon>
    </lineage>
</organism>
<gene>
    <name evidence="2" type="ORF">J4G43_010640</name>
    <name evidence="1" type="ORF">J4G43_12795</name>
</gene>
<evidence type="ECO:0000313" key="1">
    <source>
        <dbReference type="EMBL" id="MBO1861779.1"/>
    </source>
</evidence>
<dbReference type="Proteomes" id="UP000664702">
    <property type="component" value="Chromosome"/>
</dbReference>